<dbReference type="EMBL" id="UINC01089440">
    <property type="protein sequence ID" value="SVC40540.1"/>
    <property type="molecule type" value="Genomic_DNA"/>
</dbReference>
<sequence>MTLAIVKISYLSYLSAPCLLGKKLMIAGWSSLVARWAHNP</sequence>
<feature type="non-terminal residue" evidence="1">
    <location>
        <position position="40"/>
    </location>
</feature>
<name>A0A382LV90_9ZZZZ</name>
<reference evidence="1" key="1">
    <citation type="submission" date="2018-05" db="EMBL/GenBank/DDBJ databases">
        <authorList>
            <person name="Lanie J.A."/>
            <person name="Ng W.-L."/>
            <person name="Kazmierczak K.M."/>
            <person name="Andrzejewski T.M."/>
            <person name="Davidsen T.M."/>
            <person name="Wayne K.J."/>
            <person name="Tettelin H."/>
            <person name="Glass J.I."/>
            <person name="Rusch D."/>
            <person name="Podicherti R."/>
            <person name="Tsui H.-C.T."/>
            <person name="Winkler M.E."/>
        </authorList>
    </citation>
    <scope>NUCLEOTIDE SEQUENCE</scope>
</reference>
<organism evidence="1">
    <name type="scientific">marine metagenome</name>
    <dbReference type="NCBI Taxonomy" id="408172"/>
    <lineage>
        <taxon>unclassified sequences</taxon>
        <taxon>metagenomes</taxon>
        <taxon>ecological metagenomes</taxon>
    </lineage>
</organism>
<dbReference type="AlphaFoldDB" id="A0A382LV90"/>
<evidence type="ECO:0000313" key="1">
    <source>
        <dbReference type="EMBL" id="SVC40540.1"/>
    </source>
</evidence>
<gene>
    <name evidence="1" type="ORF">METZ01_LOCUS293394</name>
</gene>
<accession>A0A382LV90</accession>
<protein>
    <submittedName>
        <fullName evidence="1">Uncharacterized protein</fullName>
    </submittedName>
</protein>
<proteinExistence type="predicted"/>